<evidence type="ECO:0000259" key="15">
    <source>
        <dbReference type="Pfam" id="PF00675"/>
    </source>
</evidence>
<dbReference type="EMBL" id="JOKG01000001">
    <property type="protein sequence ID" value="KEQ16112.1"/>
    <property type="molecule type" value="Genomic_DNA"/>
</dbReference>
<dbReference type="InterPro" id="IPR054734">
    <property type="entry name" value="PqqF-like_C_4"/>
</dbReference>
<keyword evidence="8" id="KW-0378">Hydrolase</keyword>
<dbReference type="InterPro" id="IPR011765">
    <property type="entry name" value="Pept_M16_N"/>
</dbReference>
<feature type="domain" description="Peptidase M16 C-terminal" evidence="16">
    <location>
        <begin position="236"/>
        <end position="415"/>
    </location>
</feature>
<evidence type="ECO:0000259" key="16">
    <source>
        <dbReference type="Pfam" id="PF05193"/>
    </source>
</evidence>
<dbReference type="Gene3D" id="3.30.830.10">
    <property type="entry name" value="Metalloenzyme, LuxS/M16 peptidase-like"/>
    <property type="match status" value="4"/>
</dbReference>
<dbReference type="PANTHER" id="PTHR43690:SF18">
    <property type="entry name" value="INSULIN-DEGRADING ENZYME-RELATED"/>
    <property type="match status" value="1"/>
</dbReference>
<accession>A0A081NCD9</accession>
<dbReference type="RefSeq" id="WP_034873361.1">
    <property type="nucleotide sequence ID" value="NZ_JOKG01000001.1"/>
</dbReference>
<dbReference type="InterPro" id="IPR011249">
    <property type="entry name" value="Metalloenz_LuxS/M16"/>
</dbReference>
<comment type="similarity">
    <text evidence="3">Belongs to the peptidase M16 family.</text>
</comment>
<evidence type="ECO:0000259" key="17">
    <source>
        <dbReference type="Pfam" id="PF16187"/>
    </source>
</evidence>
<evidence type="ECO:0000256" key="2">
    <source>
        <dbReference type="ARBA" id="ARBA00002184"/>
    </source>
</evidence>
<dbReference type="GO" id="GO:0046872">
    <property type="term" value="F:metal ion binding"/>
    <property type="evidence" value="ECO:0007669"/>
    <property type="project" value="UniProtKB-KW"/>
</dbReference>
<evidence type="ECO:0000256" key="4">
    <source>
        <dbReference type="ARBA" id="ARBA00012449"/>
    </source>
</evidence>
<evidence type="ECO:0000256" key="10">
    <source>
        <dbReference type="ARBA" id="ARBA00023049"/>
    </source>
</evidence>
<reference evidence="19 20" key="1">
    <citation type="submission" date="2014-06" db="EMBL/GenBank/DDBJ databases">
        <title>Whole Genome Sequences of Three Symbiotic Endozoicomonas Bacteria.</title>
        <authorList>
            <person name="Neave M.J."/>
            <person name="Apprill A."/>
            <person name="Voolstra C.R."/>
        </authorList>
    </citation>
    <scope>NUCLEOTIDE SEQUENCE [LARGE SCALE GENOMIC DNA]</scope>
    <source>
        <strain evidence="19 20">LMG 24815</strain>
    </source>
</reference>
<dbReference type="EC" id="3.4.24.55" evidence="4"/>
<dbReference type="Pfam" id="PF00675">
    <property type="entry name" value="Peptidase_M16"/>
    <property type="match status" value="1"/>
</dbReference>
<name>A0A081NCD9_9GAMM</name>
<proteinExistence type="inferred from homology"/>
<feature type="chain" id="PRO_5001760669" description="Protease 3" evidence="14">
    <location>
        <begin position="19"/>
        <end position="950"/>
    </location>
</feature>
<dbReference type="Pfam" id="PF16187">
    <property type="entry name" value="Peptidase_M16_M"/>
    <property type="match status" value="1"/>
</dbReference>
<keyword evidence="9" id="KW-0862">Zinc</keyword>
<evidence type="ECO:0000256" key="3">
    <source>
        <dbReference type="ARBA" id="ARBA00007261"/>
    </source>
</evidence>
<evidence type="ECO:0000256" key="12">
    <source>
        <dbReference type="ARBA" id="ARBA00031184"/>
    </source>
</evidence>
<dbReference type="FunFam" id="3.30.830.10:FF:000012">
    <property type="entry name" value="Protease 3"/>
    <property type="match status" value="1"/>
</dbReference>
<dbReference type="Pfam" id="PF22456">
    <property type="entry name" value="PqqF-like_C_4"/>
    <property type="match status" value="1"/>
</dbReference>
<keyword evidence="10" id="KW-0482">Metalloprotease</keyword>
<sequence length="950" mass="107536">MTRKYVSLVSALTAGTLAIVLTGGCTLTTERETTELTTLKQGSSKTAIAEATTVIKSPVDSRDYRYVVMDNGIKALLISDPDTDKSAAAVDVNVGSYQDPDDRLGLAHFLEHMLFMGNEKYPEVDGYFEFIRANGGGANAYTADVRTNYYFDINNEQLRPALDQLAQFFVSPTLDPAYVDRERNAVDSEYRLHAKEDGWRLFMAQNATSNPKHPKSRFTIGDLETLNNDDGKSLWKDLKSFHDTYYVAPNMGVVVYGRETTEQLEKWLKESFADVPDGGGVKPDTHIGLAPYADDQLGVRINLVPLKETRVLSLAFPMESLHPYYHKKPMGYLARVVGYEGEGSLHSLLKEQGLIESLAAYPSDTPGEFAEFNVRIGLTPEGLEQVDDITAVVFDYLALVRKEGIQQWLYDETRQIADLGFRYQEVRGAQQTATGLASRLHYLPASDLLNSNYLYDEFDPELIKRLMSNLTPDNVRQTVIAQGLPKDQIEPYFDTHYSIQPLSEKLLKRLNNPQAHEDLTIPAPNRFIATDLELRTSDKADEPTQIIKKKGLDVWSMTDSSFQVPRASVRLKMTTQKASETAKDLVSLQLYRTLLSRSLNEYGYPAKEAGLNYGLSTSREGLNIALSGYQEKQAYLLETILKGIDQFKPEKAEFEQERERLVRNLRNKAFVAPFRLGMDRVSQLLYPNYFTDDEMLTAAEAISFADLKQYAGDFYNSLHISMLIYGNHSRSEAMKIAELVESSVLNDTNRGERFDQPFNVLKDAGLREAVDFDHNDALYIRYVQFDTTEDRERAKFSLLGRLLATPFFNELRTEQQLGYIVNASARPVERHPGLTFTVQSPVAEPEVIEQRIEAFLAKQVKRLNELTEEELEDYRQGLIVDLTKRDTNPDERASRFWHSLDGREHSFNYQSDIADAAKTIKVSDIQQAMDELLKQQGQIIITSRGNVNNN</sequence>
<evidence type="ECO:0000313" key="19">
    <source>
        <dbReference type="EMBL" id="KEQ16112.1"/>
    </source>
</evidence>
<gene>
    <name evidence="19" type="ORF">GZ77_06565</name>
</gene>
<dbReference type="InterPro" id="IPR007863">
    <property type="entry name" value="Peptidase_M16_C"/>
</dbReference>
<protein>
    <recommendedName>
        <fullName evidence="5">Protease 3</fullName>
        <ecNumber evidence="4">3.4.24.55</ecNumber>
    </recommendedName>
    <alternativeName>
        <fullName evidence="13">Pitrilysin</fullName>
    </alternativeName>
    <alternativeName>
        <fullName evidence="12">Protease III</fullName>
    </alternativeName>
    <alternativeName>
        <fullName evidence="11">Protease pi</fullName>
    </alternativeName>
</protein>
<dbReference type="AlphaFoldDB" id="A0A081NCD9"/>
<organism evidence="19 20">
    <name type="scientific">Endozoicomonas montiporae</name>
    <dbReference type="NCBI Taxonomy" id="1027273"/>
    <lineage>
        <taxon>Bacteria</taxon>
        <taxon>Pseudomonadati</taxon>
        <taxon>Pseudomonadota</taxon>
        <taxon>Gammaproteobacteria</taxon>
        <taxon>Oceanospirillales</taxon>
        <taxon>Endozoicomonadaceae</taxon>
        <taxon>Endozoicomonas</taxon>
    </lineage>
</organism>
<comment type="caution">
    <text evidence="19">The sequence shown here is derived from an EMBL/GenBank/DDBJ whole genome shotgun (WGS) entry which is preliminary data.</text>
</comment>
<comment type="function">
    <text evidence="2">Endopeptidase that degrades small peptides of less than 7 kDa, such as glucagon and insulin.</text>
</comment>
<evidence type="ECO:0000256" key="14">
    <source>
        <dbReference type="SAM" id="SignalP"/>
    </source>
</evidence>
<dbReference type="eggNOG" id="COG1025">
    <property type="taxonomic scope" value="Bacteria"/>
</dbReference>
<feature type="signal peptide" evidence="14">
    <location>
        <begin position="1"/>
        <end position="18"/>
    </location>
</feature>
<dbReference type="GO" id="GO:0006508">
    <property type="term" value="P:proteolysis"/>
    <property type="evidence" value="ECO:0007669"/>
    <property type="project" value="UniProtKB-KW"/>
</dbReference>
<keyword evidence="20" id="KW-1185">Reference proteome</keyword>
<keyword evidence="14" id="KW-0732">Signal</keyword>
<dbReference type="SUPFAM" id="SSF63411">
    <property type="entry name" value="LuxS/MPP-like metallohydrolase"/>
    <property type="match status" value="4"/>
</dbReference>
<dbReference type="InterPro" id="IPR032632">
    <property type="entry name" value="Peptidase_M16_M"/>
</dbReference>
<evidence type="ECO:0000256" key="11">
    <source>
        <dbReference type="ARBA" id="ARBA00029597"/>
    </source>
</evidence>
<evidence type="ECO:0000256" key="7">
    <source>
        <dbReference type="ARBA" id="ARBA00022723"/>
    </source>
</evidence>
<dbReference type="Proteomes" id="UP000028006">
    <property type="component" value="Unassembled WGS sequence"/>
</dbReference>
<comment type="cofactor">
    <cofactor evidence="1">
        <name>Zn(2+)</name>
        <dbReference type="ChEBI" id="CHEBI:29105"/>
    </cofactor>
</comment>
<dbReference type="GO" id="GO:0004222">
    <property type="term" value="F:metalloendopeptidase activity"/>
    <property type="evidence" value="ECO:0007669"/>
    <property type="project" value="UniProtKB-EC"/>
</dbReference>
<evidence type="ECO:0000256" key="8">
    <source>
        <dbReference type="ARBA" id="ARBA00022801"/>
    </source>
</evidence>
<evidence type="ECO:0000256" key="1">
    <source>
        <dbReference type="ARBA" id="ARBA00001947"/>
    </source>
</evidence>
<dbReference type="PANTHER" id="PTHR43690">
    <property type="entry name" value="NARDILYSIN"/>
    <property type="match status" value="1"/>
</dbReference>
<dbReference type="MEROPS" id="M16.002"/>
<evidence type="ECO:0000313" key="20">
    <source>
        <dbReference type="Proteomes" id="UP000028006"/>
    </source>
</evidence>
<evidence type="ECO:0000256" key="9">
    <source>
        <dbReference type="ARBA" id="ARBA00022833"/>
    </source>
</evidence>
<feature type="domain" description="Peptidase M16 N-terminal" evidence="15">
    <location>
        <begin position="75"/>
        <end position="211"/>
    </location>
</feature>
<evidence type="ECO:0000259" key="18">
    <source>
        <dbReference type="Pfam" id="PF22456"/>
    </source>
</evidence>
<feature type="domain" description="Coenzyme PQQ synthesis protein F-like C-terminal lobe" evidence="18">
    <location>
        <begin position="798"/>
        <end position="897"/>
    </location>
</feature>
<dbReference type="PROSITE" id="PS51257">
    <property type="entry name" value="PROKAR_LIPOPROTEIN"/>
    <property type="match status" value="1"/>
</dbReference>
<evidence type="ECO:0000256" key="13">
    <source>
        <dbReference type="ARBA" id="ARBA00033450"/>
    </source>
</evidence>
<keyword evidence="7" id="KW-0479">Metal-binding</keyword>
<dbReference type="InterPro" id="IPR050626">
    <property type="entry name" value="Peptidase_M16"/>
</dbReference>
<dbReference type="Pfam" id="PF05193">
    <property type="entry name" value="Peptidase_M16_C"/>
    <property type="match status" value="1"/>
</dbReference>
<feature type="domain" description="Peptidase M16 middle/third" evidence="17">
    <location>
        <begin position="421"/>
        <end position="698"/>
    </location>
</feature>
<evidence type="ECO:0000256" key="6">
    <source>
        <dbReference type="ARBA" id="ARBA00022670"/>
    </source>
</evidence>
<keyword evidence="6" id="KW-0645">Protease</keyword>
<dbReference type="FunFam" id="3.30.830.10:FF:000005">
    <property type="entry name" value="nardilysin isoform X1"/>
    <property type="match status" value="1"/>
</dbReference>
<evidence type="ECO:0000256" key="5">
    <source>
        <dbReference type="ARBA" id="ARBA00017565"/>
    </source>
</evidence>